<evidence type="ECO:0000256" key="3">
    <source>
        <dbReference type="ARBA" id="ARBA00022692"/>
    </source>
</evidence>
<accession>A0AAW2IEM7</accession>
<comment type="subcellular location">
    <subcellularLocation>
        <location evidence="1 8">Cell membrane</location>
        <topology evidence="1 8">Multi-pass membrane protein</topology>
    </subcellularLocation>
</comment>
<keyword evidence="2 8" id="KW-1003">Cell membrane</keyword>
<dbReference type="InterPro" id="IPR013604">
    <property type="entry name" value="7TM_chemorcpt"/>
</dbReference>
<organism evidence="9">
    <name type="scientific">Menopon gallinae</name>
    <name type="common">poultry shaft louse</name>
    <dbReference type="NCBI Taxonomy" id="328185"/>
    <lineage>
        <taxon>Eukaryota</taxon>
        <taxon>Metazoa</taxon>
        <taxon>Ecdysozoa</taxon>
        <taxon>Arthropoda</taxon>
        <taxon>Hexapoda</taxon>
        <taxon>Insecta</taxon>
        <taxon>Pterygota</taxon>
        <taxon>Neoptera</taxon>
        <taxon>Paraneoptera</taxon>
        <taxon>Psocodea</taxon>
        <taxon>Troctomorpha</taxon>
        <taxon>Phthiraptera</taxon>
        <taxon>Amblycera</taxon>
        <taxon>Menoponidae</taxon>
        <taxon>Menopon</taxon>
    </lineage>
</organism>
<evidence type="ECO:0000256" key="8">
    <source>
        <dbReference type="RuleBase" id="RU363108"/>
    </source>
</evidence>
<feature type="transmembrane region" description="Helical" evidence="8">
    <location>
        <begin position="267"/>
        <end position="286"/>
    </location>
</feature>
<keyword evidence="7 8" id="KW-0807">Transducer</keyword>
<keyword evidence="3 8" id="KW-0812">Transmembrane</keyword>
<dbReference type="EMBL" id="JARGDH010000001">
    <property type="protein sequence ID" value="KAL0280724.1"/>
    <property type="molecule type" value="Genomic_DNA"/>
</dbReference>
<dbReference type="PANTHER" id="PTHR21143">
    <property type="entry name" value="INVERTEBRATE GUSTATORY RECEPTOR"/>
    <property type="match status" value="1"/>
</dbReference>
<keyword evidence="5 8" id="KW-0472">Membrane</keyword>
<evidence type="ECO:0000256" key="2">
    <source>
        <dbReference type="ARBA" id="ARBA00022475"/>
    </source>
</evidence>
<dbReference type="GO" id="GO:0005886">
    <property type="term" value="C:plasma membrane"/>
    <property type="evidence" value="ECO:0007669"/>
    <property type="project" value="UniProtKB-SubCell"/>
</dbReference>
<feature type="transmembrane region" description="Helical" evidence="8">
    <location>
        <begin position="155"/>
        <end position="174"/>
    </location>
</feature>
<evidence type="ECO:0000256" key="6">
    <source>
        <dbReference type="ARBA" id="ARBA00023170"/>
    </source>
</evidence>
<reference evidence="9" key="1">
    <citation type="journal article" date="2024" name="Gigascience">
        <title>Chromosome-level genome of the poultry shaft louse Menopon gallinae provides insight into the host-switching and adaptive evolution of parasitic lice.</title>
        <authorList>
            <person name="Xu Y."/>
            <person name="Ma L."/>
            <person name="Liu S."/>
            <person name="Liang Y."/>
            <person name="Liu Q."/>
            <person name="He Z."/>
            <person name="Tian L."/>
            <person name="Duan Y."/>
            <person name="Cai W."/>
            <person name="Li H."/>
            <person name="Song F."/>
        </authorList>
    </citation>
    <scope>NUCLEOTIDE SEQUENCE</scope>
    <source>
        <strain evidence="9">Cailab_2023a</strain>
    </source>
</reference>
<dbReference type="PANTHER" id="PTHR21143:SF121">
    <property type="entry name" value="GUSTATORY AND ODORANT RECEPTOR 21A"/>
    <property type="match status" value="1"/>
</dbReference>
<name>A0AAW2IEM7_9NEOP</name>
<dbReference type="GO" id="GO:0007165">
    <property type="term" value="P:signal transduction"/>
    <property type="evidence" value="ECO:0007669"/>
    <property type="project" value="UniProtKB-KW"/>
</dbReference>
<dbReference type="GO" id="GO:0030424">
    <property type="term" value="C:axon"/>
    <property type="evidence" value="ECO:0007669"/>
    <property type="project" value="TreeGrafter"/>
</dbReference>
<evidence type="ECO:0000256" key="4">
    <source>
        <dbReference type="ARBA" id="ARBA00022989"/>
    </source>
</evidence>
<feature type="transmembrane region" description="Helical" evidence="8">
    <location>
        <begin position="98"/>
        <end position="118"/>
    </location>
</feature>
<comment type="function">
    <text evidence="8">Gustatory receptor which mediates acceptance or avoidance behavior, depending on its substrates.</text>
</comment>
<feature type="transmembrane region" description="Helical" evidence="8">
    <location>
        <begin position="292"/>
        <end position="311"/>
    </location>
</feature>
<keyword evidence="4 8" id="KW-1133">Transmembrane helix</keyword>
<comment type="similarity">
    <text evidence="8">Belongs to the insect chemoreceptor superfamily. Gustatory receptor (GR) family.</text>
</comment>
<feature type="transmembrane region" description="Helical" evidence="8">
    <location>
        <begin position="194"/>
        <end position="227"/>
    </location>
</feature>
<proteinExistence type="inferred from homology"/>
<feature type="transmembrane region" description="Helical" evidence="8">
    <location>
        <begin position="56"/>
        <end position="78"/>
    </location>
</feature>
<evidence type="ECO:0000313" key="9">
    <source>
        <dbReference type="EMBL" id="KAL0280724.1"/>
    </source>
</evidence>
<dbReference type="Pfam" id="PF08395">
    <property type="entry name" value="7tm_7"/>
    <property type="match status" value="1"/>
</dbReference>
<protein>
    <recommendedName>
        <fullName evidence="8">Gustatory receptor</fullName>
    </recommendedName>
</protein>
<comment type="caution">
    <text evidence="9">The sequence shown here is derived from an EMBL/GenBank/DDBJ whole genome shotgun (WGS) entry which is preliminary data.</text>
</comment>
<dbReference type="GO" id="GO:0043025">
    <property type="term" value="C:neuronal cell body"/>
    <property type="evidence" value="ECO:0007669"/>
    <property type="project" value="TreeGrafter"/>
</dbReference>
<evidence type="ECO:0000256" key="1">
    <source>
        <dbReference type="ARBA" id="ARBA00004651"/>
    </source>
</evidence>
<feature type="transmembrane region" description="Helical" evidence="8">
    <location>
        <begin position="386"/>
        <end position="404"/>
    </location>
</feature>
<dbReference type="AlphaFoldDB" id="A0AAW2IEM7"/>
<keyword evidence="6 8" id="KW-0675">Receptor</keyword>
<dbReference type="GO" id="GO:0030425">
    <property type="term" value="C:dendrite"/>
    <property type="evidence" value="ECO:0007669"/>
    <property type="project" value="TreeGrafter"/>
</dbReference>
<dbReference type="GO" id="GO:0050909">
    <property type="term" value="P:sensory perception of taste"/>
    <property type="evidence" value="ECO:0007669"/>
    <property type="project" value="InterPro"/>
</dbReference>
<gene>
    <name evidence="9" type="ORF">PYX00_001941</name>
</gene>
<sequence>MLLPARRYLTDDELKLCDLRETDEVRKFHDPTIRVFQYLGLMVMIKRDNGTLDFQWFSFHFFYCLLCLATHYYFIYIAGVERLRMINEKSDRTFDEYIFLYSLYMFYLFEGLALAFIVESRKMVDHYNLLSAFQARYYHAKGALFYFKLRDYSRYTFIVIGGILVFILFSANVINVRPVYRVLDDREVRIMIENLISCVFLIIEVVGLHLLFVTHLLTLHCIASVFIIDMIDAFRNADDDLVSDYEKLWFDLLYLIKHFGDSFTYSVGYYLVLSILSVTFELYLAIKEEYLVVIVFGAGTLLSVTALLFYIDKLTFKVSRKMAAAVEEFVRSGLLQVTEELAEELLQIRNHSSRERRQRINRFIKVMRASGGSISFGGFVTVNNGLASSVLSNITTYIIILLQFKRSKEPVQ</sequence>
<evidence type="ECO:0000256" key="7">
    <source>
        <dbReference type="ARBA" id="ARBA00023224"/>
    </source>
</evidence>
<evidence type="ECO:0000256" key="5">
    <source>
        <dbReference type="ARBA" id="ARBA00023136"/>
    </source>
</evidence>